<dbReference type="EMBL" id="BMAW01003002">
    <property type="protein sequence ID" value="GFS81469.1"/>
    <property type="molecule type" value="Genomic_DNA"/>
</dbReference>
<reference evidence="1" key="1">
    <citation type="submission" date="2020-08" db="EMBL/GenBank/DDBJ databases">
        <title>Multicomponent nature underlies the extraordinary mechanical properties of spider dragline silk.</title>
        <authorList>
            <person name="Kono N."/>
            <person name="Nakamura H."/>
            <person name="Mori M."/>
            <person name="Yoshida Y."/>
            <person name="Ohtoshi R."/>
            <person name="Malay A.D."/>
            <person name="Moran D.A.P."/>
            <person name="Tomita M."/>
            <person name="Numata K."/>
            <person name="Arakawa K."/>
        </authorList>
    </citation>
    <scope>NUCLEOTIDE SEQUENCE</scope>
</reference>
<gene>
    <name evidence="1" type="ORF">NPIL_533611</name>
</gene>
<proteinExistence type="predicted"/>
<name>A0A8X6T5W8_NEPPI</name>
<protein>
    <submittedName>
        <fullName evidence="1">Uncharacterized protein</fullName>
    </submittedName>
</protein>
<dbReference type="Proteomes" id="UP000887013">
    <property type="component" value="Unassembled WGS sequence"/>
</dbReference>
<dbReference type="AlphaFoldDB" id="A0A8X6T5W8"/>
<comment type="caution">
    <text evidence="1">The sequence shown here is derived from an EMBL/GenBank/DDBJ whole genome shotgun (WGS) entry which is preliminary data.</text>
</comment>
<evidence type="ECO:0000313" key="1">
    <source>
        <dbReference type="EMBL" id="GFS81469.1"/>
    </source>
</evidence>
<sequence length="120" mass="13866">MLRRAPRLATNAVQQRRRLITTRMHKPRSQPHALPLRYARAPSQMPDLNALSARVKTDLKMLLHDELEETTSFDRKPGANSDNGDFISLVESLPEDVLTAWERNRNQEMADTKNSRYLNI</sequence>
<evidence type="ECO:0000313" key="2">
    <source>
        <dbReference type="Proteomes" id="UP000887013"/>
    </source>
</evidence>
<accession>A0A8X6T5W8</accession>
<keyword evidence="2" id="KW-1185">Reference proteome</keyword>
<organism evidence="1 2">
    <name type="scientific">Nephila pilipes</name>
    <name type="common">Giant wood spider</name>
    <name type="synonym">Nephila maculata</name>
    <dbReference type="NCBI Taxonomy" id="299642"/>
    <lineage>
        <taxon>Eukaryota</taxon>
        <taxon>Metazoa</taxon>
        <taxon>Ecdysozoa</taxon>
        <taxon>Arthropoda</taxon>
        <taxon>Chelicerata</taxon>
        <taxon>Arachnida</taxon>
        <taxon>Araneae</taxon>
        <taxon>Araneomorphae</taxon>
        <taxon>Entelegynae</taxon>
        <taxon>Araneoidea</taxon>
        <taxon>Nephilidae</taxon>
        <taxon>Nephila</taxon>
    </lineage>
</organism>